<dbReference type="AlphaFoldDB" id="A0A498KCZ9"/>
<name>A0A498KCZ9_MALDO</name>
<organism evidence="2 3">
    <name type="scientific">Malus domestica</name>
    <name type="common">Apple</name>
    <name type="synonym">Pyrus malus</name>
    <dbReference type="NCBI Taxonomy" id="3750"/>
    <lineage>
        <taxon>Eukaryota</taxon>
        <taxon>Viridiplantae</taxon>
        <taxon>Streptophyta</taxon>
        <taxon>Embryophyta</taxon>
        <taxon>Tracheophyta</taxon>
        <taxon>Spermatophyta</taxon>
        <taxon>Magnoliopsida</taxon>
        <taxon>eudicotyledons</taxon>
        <taxon>Gunneridae</taxon>
        <taxon>Pentapetalae</taxon>
        <taxon>rosids</taxon>
        <taxon>fabids</taxon>
        <taxon>Rosales</taxon>
        <taxon>Rosaceae</taxon>
        <taxon>Amygdaloideae</taxon>
        <taxon>Maleae</taxon>
        <taxon>Malus</taxon>
    </lineage>
</organism>
<comment type="caution">
    <text evidence="2">The sequence shown here is derived from an EMBL/GenBank/DDBJ whole genome shotgun (WGS) entry which is preliminary data.</text>
</comment>
<evidence type="ECO:0000256" key="1">
    <source>
        <dbReference type="SAM" id="MobiDB-lite"/>
    </source>
</evidence>
<reference evidence="2 3" key="1">
    <citation type="submission" date="2018-10" db="EMBL/GenBank/DDBJ databases">
        <title>A high-quality apple genome assembly.</title>
        <authorList>
            <person name="Hu J."/>
        </authorList>
    </citation>
    <scope>NUCLEOTIDE SEQUENCE [LARGE SCALE GENOMIC DNA]</scope>
    <source>
        <strain evidence="3">cv. HFTH1</strain>
        <tissue evidence="2">Young leaf</tissue>
    </source>
</reference>
<dbReference type="EMBL" id="RDQH01000328">
    <property type="protein sequence ID" value="RXI05418.1"/>
    <property type="molecule type" value="Genomic_DNA"/>
</dbReference>
<protein>
    <submittedName>
        <fullName evidence="2">Uncharacterized protein</fullName>
    </submittedName>
</protein>
<accession>A0A498KCZ9</accession>
<feature type="region of interest" description="Disordered" evidence="1">
    <location>
        <begin position="1"/>
        <end position="20"/>
    </location>
</feature>
<keyword evidence="3" id="KW-1185">Reference proteome</keyword>
<evidence type="ECO:0000313" key="3">
    <source>
        <dbReference type="Proteomes" id="UP000290289"/>
    </source>
</evidence>
<dbReference type="Proteomes" id="UP000290289">
    <property type="component" value="Chromosome 2"/>
</dbReference>
<evidence type="ECO:0000313" key="2">
    <source>
        <dbReference type="EMBL" id="RXI05418.1"/>
    </source>
</evidence>
<gene>
    <name evidence="2" type="ORF">DVH24_006675</name>
</gene>
<sequence>MYRELAPVGSSEHGQEKRSTREILNNKFVKTTSVNQLNFTFSRRNYVNFNIERLPRSRAVCN</sequence>
<proteinExistence type="predicted"/>